<keyword evidence="3" id="KW-0804">Transcription</keyword>
<evidence type="ECO:0000256" key="1">
    <source>
        <dbReference type="ARBA" id="ARBA00023015"/>
    </source>
</evidence>
<sequence length="304" mass="34027">MESNRRIQLHKIQQVLDHVHLNLDKPLAVPALAQRCGLSRWQFNRIFTHQTGLSLGRYVRELRLSQAAEMLLFTSQRMIDIALACGFSCDISFSRSFKQHFGCAPIKYRQRGLPCLLKAPMSCHPDLLPSESLRSRVPDIRLDYRPTFTVAGVAAQVNGLFSAAPDFHEKLPRLWQQFSSASCPSSEHSRIGVIDVGGGSGTTFTYLAGTEVQEPTKIGTLNCITVPSRNYVVIAFHGPLLSLPDVLKWFFQAWLPNSGCEALHAYDLEIYPPGLTPSAPEVSMEYWIPVKLCRPMISWDAPNC</sequence>
<accession>A0ABS6AEM9</accession>
<evidence type="ECO:0000256" key="3">
    <source>
        <dbReference type="ARBA" id="ARBA00023163"/>
    </source>
</evidence>
<keyword evidence="2" id="KW-0238">DNA-binding</keyword>
<dbReference type="SMART" id="SM00871">
    <property type="entry name" value="AraC_E_bind"/>
    <property type="match status" value="1"/>
</dbReference>
<dbReference type="PROSITE" id="PS00041">
    <property type="entry name" value="HTH_ARAC_FAMILY_1"/>
    <property type="match status" value="1"/>
</dbReference>
<keyword evidence="1" id="KW-0805">Transcription regulation</keyword>
<comment type="caution">
    <text evidence="5">The sequence shown here is derived from an EMBL/GenBank/DDBJ whole genome shotgun (WGS) entry which is preliminary data.</text>
</comment>
<name>A0ABS6AEM9_9GAMM</name>
<dbReference type="Proteomes" id="UP000753376">
    <property type="component" value="Unassembled WGS sequence"/>
</dbReference>
<evidence type="ECO:0000259" key="4">
    <source>
        <dbReference type="PROSITE" id="PS01124"/>
    </source>
</evidence>
<dbReference type="InterPro" id="IPR050959">
    <property type="entry name" value="MarA-like"/>
</dbReference>
<dbReference type="InterPro" id="IPR018060">
    <property type="entry name" value="HTH_AraC"/>
</dbReference>
<dbReference type="InterPro" id="IPR010499">
    <property type="entry name" value="AraC_E-bd"/>
</dbReference>
<evidence type="ECO:0000313" key="6">
    <source>
        <dbReference type="Proteomes" id="UP000753376"/>
    </source>
</evidence>
<dbReference type="Pfam" id="PF12833">
    <property type="entry name" value="HTH_18"/>
    <property type="match status" value="1"/>
</dbReference>
<dbReference type="Pfam" id="PF06445">
    <property type="entry name" value="GyrI-like"/>
    <property type="match status" value="1"/>
</dbReference>
<keyword evidence="6" id="KW-1185">Reference proteome</keyword>
<protein>
    <submittedName>
        <fullName evidence="5">AraC family transcriptional regulator</fullName>
    </submittedName>
</protein>
<feature type="domain" description="HTH araC/xylS-type" evidence="4">
    <location>
        <begin position="13"/>
        <end position="111"/>
    </location>
</feature>
<dbReference type="PANTHER" id="PTHR47504">
    <property type="entry name" value="RIGHT ORIGIN-BINDING PROTEIN"/>
    <property type="match status" value="1"/>
</dbReference>
<reference evidence="5 6" key="1">
    <citation type="submission" date="2021-05" db="EMBL/GenBank/DDBJ databases">
        <title>Draft genomes of bacteria isolated from model marine particles.</title>
        <authorList>
            <person name="Datta M.S."/>
            <person name="Schwartzman J.A."/>
            <person name="Enke T.N."/>
            <person name="Saavedra J."/>
            <person name="Cermak N."/>
            <person name="Cordero O.X."/>
        </authorList>
    </citation>
    <scope>NUCLEOTIDE SEQUENCE [LARGE SCALE GENOMIC DNA]</scope>
    <source>
        <strain evidence="5 6">D2M19</strain>
    </source>
</reference>
<dbReference type="InterPro" id="IPR029442">
    <property type="entry name" value="GyrI-like"/>
</dbReference>
<organism evidence="5 6">
    <name type="scientific">Marinobacter salexigens</name>
    <dbReference type="NCBI Taxonomy" id="1925763"/>
    <lineage>
        <taxon>Bacteria</taxon>
        <taxon>Pseudomonadati</taxon>
        <taxon>Pseudomonadota</taxon>
        <taxon>Gammaproteobacteria</taxon>
        <taxon>Pseudomonadales</taxon>
        <taxon>Marinobacteraceae</taxon>
        <taxon>Marinobacter</taxon>
    </lineage>
</organism>
<dbReference type="RefSeq" id="WP_216009426.1">
    <property type="nucleotide sequence ID" value="NZ_JAHKPV010000021.1"/>
</dbReference>
<dbReference type="PANTHER" id="PTHR47504:SF5">
    <property type="entry name" value="RIGHT ORIGIN-BINDING PROTEIN"/>
    <property type="match status" value="1"/>
</dbReference>
<dbReference type="PROSITE" id="PS01124">
    <property type="entry name" value="HTH_ARAC_FAMILY_2"/>
    <property type="match status" value="1"/>
</dbReference>
<proteinExistence type="predicted"/>
<dbReference type="SMART" id="SM00342">
    <property type="entry name" value="HTH_ARAC"/>
    <property type="match status" value="1"/>
</dbReference>
<evidence type="ECO:0000256" key="2">
    <source>
        <dbReference type="ARBA" id="ARBA00023125"/>
    </source>
</evidence>
<dbReference type="InterPro" id="IPR018062">
    <property type="entry name" value="HTH_AraC-typ_CS"/>
</dbReference>
<dbReference type="EMBL" id="JAHKPV010000021">
    <property type="protein sequence ID" value="MBU2875663.1"/>
    <property type="molecule type" value="Genomic_DNA"/>
</dbReference>
<gene>
    <name evidence="5" type="ORF">KO508_16815</name>
</gene>
<evidence type="ECO:0000313" key="5">
    <source>
        <dbReference type="EMBL" id="MBU2875663.1"/>
    </source>
</evidence>